<keyword evidence="9 12" id="KW-0949">S-adenosyl-L-methionine</keyword>
<reference evidence="16" key="1">
    <citation type="journal article" date="2019" name="Int. J. Syst. Evol. Microbiol.">
        <title>The Global Catalogue of Microorganisms (GCM) 10K type strain sequencing project: providing services to taxonomists for standard genome sequencing and annotation.</title>
        <authorList>
            <consortium name="The Broad Institute Genomics Platform"/>
            <consortium name="The Broad Institute Genome Sequencing Center for Infectious Disease"/>
            <person name="Wu L."/>
            <person name="Ma J."/>
        </authorList>
    </citation>
    <scope>NUCLEOTIDE SEQUENCE [LARGE SCALE GENOMIC DNA]</scope>
    <source>
        <strain evidence="16">NBRC 102407</strain>
    </source>
</reference>
<evidence type="ECO:0000256" key="9">
    <source>
        <dbReference type="ARBA" id="ARBA00022691"/>
    </source>
</evidence>
<proteinExistence type="inferred from homology"/>
<evidence type="ECO:0000256" key="4">
    <source>
        <dbReference type="ARBA" id="ARBA00013673"/>
    </source>
</evidence>
<comment type="subcellular location">
    <subcellularLocation>
        <location evidence="1 12">Cytoplasm</location>
    </subcellularLocation>
</comment>
<evidence type="ECO:0000256" key="10">
    <source>
        <dbReference type="ARBA" id="ARBA00025699"/>
    </source>
</evidence>
<organism evidence="15 16">
    <name type="scientific">Zoogloea oryzae</name>
    <dbReference type="NCBI Taxonomy" id="310767"/>
    <lineage>
        <taxon>Bacteria</taxon>
        <taxon>Pseudomonadati</taxon>
        <taxon>Pseudomonadota</taxon>
        <taxon>Betaproteobacteria</taxon>
        <taxon>Rhodocyclales</taxon>
        <taxon>Zoogloeaceae</taxon>
        <taxon>Zoogloea</taxon>
    </lineage>
</organism>
<dbReference type="CDD" id="cd18084">
    <property type="entry name" value="RsmE-like"/>
    <property type="match status" value="1"/>
</dbReference>
<comment type="function">
    <text evidence="10 12">Specifically methylates the N3 position of the uracil ring of uridine 1498 (m3U1498) in 16S rRNA. Acts on the fully assembled 30S ribosomal subunit.</text>
</comment>
<evidence type="ECO:0000256" key="3">
    <source>
        <dbReference type="ARBA" id="ARBA00012328"/>
    </source>
</evidence>
<dbReference type="NCBIfam" id="TIGR00046">
    <property type="entry name" value="RsmE family RNA methyltransferase"/>
    <property type="match status" value="1"/>
</dbReference>
<dbReference type="SUPFAM" id="SSF88697">
    <property type="entry name" value="PUA domain-like"/>
    <property type="match status" value="1"/>
</dbReference>
<dbReference type="InterPro" id="IPR046886">
    <property type="entry name" value="RsmE_MTase_dom"/>
</dbReference>
<dbReference type="PANTHER" id="PTHR30027">
    <property type="entry name" value="RIBOSOMAL RNA SMALL SUBUNIT METHYLTRANSFERASE E"/>
    <property type="match status" value="1"/>
</dbReference>
<dbReference type="EC" id="2.1.1.193" evidence="3 12"/>
<keyword evidence="7 12" id="KW-0489">Methyltransferase</keyword>
<dbReference type="PANTHER" id="PTHR30027:SF3">
    <property type="entry name" value="16S RRNA (URACIL(1498)-N(3))-METHYLTRANSFERASE"/>
    <property type="match status" value="1"/>
</dbReference>
<dbReference type="InterPro" id="IPR046887">
    <property type="entry name" value="RsmE_PUA-like"/>
</dbReference>
<protein>
    <recommendedName>
        <fullName evidence="4 12">Ribosomal RNA small subunit methyltransferase E</fullName>
        <ecNumber evidence="3 12">2.1.1.193</ecNumber>
    </recommendedName>
</protein>
<dbReference type="InterPro" id="IPR015947">
    <property type="entry name" value="PUA-like_sf"/>
</dbReference>
<keyword evidence="8 12" id="KW-0808">Transferase</keyword>
<evidence type="ECO:0000313" key="16">
    <source>
        <dbReference type="Proteomes" id="UP001157167"/>
    </source>
</evidence>
<feature type="domain" description="Ribosomal RNA small subunit methyltransferase E methyltransferase" evidence="13">
    <location>
        <begin position="74"/>
        <end position="235"/>
    </location>
</feature>
<dbReference type="GO" id="GO:0032259">
    <property type="term" value="P:methylation"/>
    <property type="evidence" value="ECO:0007669"/>
    <property type="project" value="UniProtKB-KW"/>
</dbReference>
<dbReference type="Pfam" id="PF04452">
    <property type="entry name" value="Methyltrans_RNA"/>
    <property type="match status" value="1"/>
</dbReference>
<accession>A0ABQ6F992</accession>
<dbReference type="InterPro" id="IPR006700">
    <property type="entry name" value="RsmE"/>
</dbReference>
<dbReference type="Gene3D" id="3.40.1280.10">
    <property type="match status" value="1"/>
</dbReference>
<evidence type="ECO:0000256" key="5">
    <source>
        <dbReference type="ARBA" id="ARBA00022490"/>
    </source>
</evidence>
<evidence type="ECO:0000256" key="12">
    <source>
        <dbReference type="PIRNR" id="PIRNR015601"/>
    </source>
</evidence>
<keyword evidence="6 12" id="KW-0698">rRNA processing</keyword>
<dbReference type="EMBL" id="BSPX01000013">
    <property type="protein sequence ID" value="GLT21819.1"/>
    <property type="molecule type" value="Genomic_DNA"/>
</dbReference>
<evidence type="ECO:0000256" key="7">
    <source>
        <dbReference type="ARBA" id="ARBA00022603"/>
    </source>
</evidence>
<dbReference type="Proteomes" id="UP001157167">
    <property type="component" value="Unassembled WGS sequence"/>
</dbReference>
<sequence length="247" mass="25893">MMNPRFFCPDGLVPDSDMPLPAAVAHHAERVLRLVVGDAVTLFDGRGGECAATLVALGKQPLARLGPRLDAERESPLAITLVQALASADKMDWVVQKAVELGVAAIQPVAAERSVLKLSGDRADKRLAHWQQIAVSACEQSGRNRVPEVAEILPLAKYLAQDFAGTRMILAPGAAGALARKPRPAGPVAILIGPEGGWSPAELALADRAGCEPLALGPRVLRTETAGLAAIAAMQTLWGDFPGDLDV</sequence>
<feature type="domain" description="Ribosomal RNA small subunit methyltransferase E PUA-like" evidence="14">
    <location>
        <begin position="21"/>
        <end position="60"/>
    </location>
</feature>
<dbReference type="PIRSF" id="PIRSF015601">
    <property type="entry name" value="MTase_slr0722"/>
    <property type="match status" value="1"/>
</dbReference>
<dbReference type="GO" id="GO:0008168">
    <property type="term" value="F:methyltransferase activity"/>
    <property type="evidence" value="ECO:0007669"/>
    <property type="project" value="UniProtKB-KW"/>
</dbReference>
<evidence type="ECO:0000256" key="1">
    <source>
        <dbReference type="ARBA" id="ARBA00004496"/>
    </source>
</evidence>
<evidence type="ECO:0000256" key="6">
    <source>
        <dbReference type="ARBA" id="ARBA00022552"/>
    </source>
</evidence>
<evidence type="ECO:0000313" key="15">
    <source>
        <dbReference type="EMBL" id="GLT21819.1"/>
    </source>
</evidence>
<keyword evidence="5 12" id="KW-0963">Cytoplasm</keyword>
<dbReference type="SUPFAM" id="SSF75217">
    <property type="entry name" value="alpha/beta knot"/>
    <property type="match status" value="1"/>
</dbReference>
<dbReference type="Gene3D" id="2.40.240.20">
    <property type="entry name" value="Hypothetical PUA domain-like, domain 1"/>
    <property type="match status" value="1"/>
</dbReference>
<gene>
    <name evidence="15" type="ORF">GCM10007933_12730</name>
</gene>
<evidence type="ECO:0000256" key="11">
    <source>
        <dbReference type="ARBA" id="ARBA00047944"/>
    </source>
</evidence>
<keyword evidence="16" id="KW-1185">Reference proteome</keyword>
<comment type="caution">
    <text evidence="15">The sequence shown here is derived from an EMBL/GenBank/DDBJ whole genome shotgun (WGS) entry which is preliminary data.</text>
</comment>
<dbReference type="NCBIfam" id="NF008692">
    <property type="entry name" value="PRK11713.1-5"/>
    <property type="match status" value="1"/>
</dbReference>
<name>A0ABQ6F992_9RHOO</name>
<evidence type="ECO:0000259" key="14">
    <source>
        <dbReference type="Pfam" id="PF20260"/>
    </source>
</evidence>
<dbReference type="InterPro" id="IPR029026">
    <property type="entry name" value="tRNA_m1G_MTases_N"/>
</dbReference>
<evidence type="ECO:0000256" key="2">
    <source>
        <dbReference type="ARBA" id="ARBA00005528"/>
    </source>
</evidence>
<dbReference type="Pfam" id="PF20260">
    <property type="entry name" value="PUA_4"/>
    <property type="match status" value="1"/>
</dbReference>
<evidence type="ECO:0000259" key="13">
    <source>
        <dbReference type="Pfam" id="PF04452"/>
    </source>
</evidence>
<evidence type="ECO:0000256" key="8">
    <source>
        <dbReference type="ARBA" id="ARBA00022679"/>
    </source>
</evidence>
<dbReference type="InterPro" id="IPR029028">
    <property type="entry name" value="Alpha/beta_knot_MTases"/>
</dbReference>
<comment type="similarity">
    <text evidence="2 12">Belongs to the RNA methyltransferase RsmE family.</text>
</comment>
<comment type="catalytic activity">
    <reaction evidence="11 12">
        <text>uridine(1498) in 16S rRNA + S-adenosyl-L-methionine = N(3)-methyluridine(1498) in 16S rRNA + S-adenosyl-L-homocysteine + H(+)</text>
        <dbReference type="Rhea" id="RHEA:42920"/>
        <dbReference type="Rhea" id="RHEA-COMP:10283"/>
        <dbReference type="Rhea" id="RHEA-COMP:10284"/>
        <dbReference type="ChEBI" id="CHEBI:15378"/>
        <dbReference type="ChEBI" id="CHEBI:57856"/>
        <dbReference type="ChEBI" id="CHEBI:59789"/>
        <dbReference type="ChEBI" id="CHEBI:65315"/>
        <dbReference type="ChEBI" id="CHEBI:74502"/>
        <dbReference type="EC" id="2.1.1.193"/>
    </reaction>
</comment>